<feature type="domain" description="Tyrosine-protein phosphatase" evidence="3">
    <location>
        <begin position="96"/>
        <end position="265"/>
    </location>
</feature>
<comment type="similarity">
    <text evidence="1">Belongs to the protein-tyrosine phosphatase family. Non-receptor class subfamily.</text>
</comment>
<dbReference type="AlphaFoldDB" id="A0A179HC33"/>
<dbReference type="PANTHER" id="PTHR46588">
    <property type="entry name" value="SERINE/THREONINE/TYROSINE-INTERACTING PROTEIN"/>
    <property type="match status" value="1"/>
</dbReference>
<reference evidence="6" key="1">
    <citation type="submission" date="2015-05" db="EMBL/GenBank/DDBJ databases">
        <authorList>
            <person name="Wang D.B."/>
            <person name="Wang M."/>
        </authorList>
    </citation>
    <scope>NUCLEOTIDE SEQUENCE</scope>
    <source>
        <strain evidence="6">36-1</strain>
    </source>
</reference>
<dbReference type="Gene3D" id="3.90.190.10">
    <property type="entry name" value="Protein tyrosine phosphatase superfamily"/>
    <property type="match status" value="1"/>
</dbReference>
<accession>A0A179HC33</accession>
<dbReference type="InterPro" id="IPR052449">
    <property type="entry name" value="STYX-Interacting_Phosphatase"/>
</dbReference>
<reference evidence="4 7" key="3">
    <citation type="submission" date="2016-01" db="EMBL/GenBank/DDBJ databases">
        <title>Biosynthesis of antibiotic leucinostatins and their inhibition on Phytophthora in bio-control Purpureocillium lilacinum.</title>
        <authorList>
            <person name="Wang G."/>
            <person name="Liu Z."/>
            <person name="Lin R."/>
            <person name="Li E."/>
            <person name="Mao Z."/>
            <person name="Ling J."/>
            <person name="Yin W."/>
            <person name="Xie B."/>
        </authorList>
    </citation>
    <scope>NUCLEOTIDE SEQUENCE [LARGE SCALE GENOMIC DNA]</scope>
    <source>
        <strain evidence="4">PLBJ-1</strain>
        <strain evidence="5">PLFJ-1</strain>
    </source>
</reference>
<dbReference type="InterPro" id="IPR000340">
    <property type="entry name" value="Dual-sp_phosphatase_cat-dom"/>
</dbReference>
<protein>
    <submittedName>
        <fullName evidence="4 6">Fmi2 protein</fullName>
    </submittedName>
</protein>
<reference evidence="6 8" key="2">
    <citation type="journal article" date="2016" name="Front. Microbiol.">
        <title>Genome and transcriptome sequences reveal the specific parasitism of the nematophagous Purpureocillium lilacinum 36-1.</title>
        <authorList>
            <person name="Xie J."/>
            <person name="Li S."/>
            <person name="Mo C."/>
            <person name="Xiao X."/>
            <person name="Peng D."/>
            <person name="Wang G."/>
            <person name="Xiao Y."/>
        </authorList>
    </citation>
    <scope>NUCLEOTIDE SEQUENCE [LARGE SCALE GENOMIC DNA]</scope>
    <source>
        <strain evidence="6 8">36-1</strain>
    </source>
</reference>
<dbReference type="KEGG" id="plj:28883727"/>
<dbReference type="Proteomes" id="UP000245956">
    <property type="component" value="Unassembled WGS sequence"/>
</dbReference>
<feature type="region of interest" description="Disordered" evidence="2">
    <location>
        <begin position="1"/>
        <end position="22"/>
    </location>
</feature>
<evidence type="ECO:0000259" key="3">
    <source>
        <dbReference type="SMART" id="SM00195"/>
    </source>
</evidence>
<dbReference type="EMBL" id="LCWV01000007">
    <property type="protein sequence ID" value="PWI71553.1"/>
    <property type="molecule type" value="Genomic_DNA"/>
</dbReference>
<dbReference type="SUPFAM" id="SSF52799">
    <property type="entry name" value="(Phosphotyrosine protein) phosphatases II"/>
    <property type="match status" value="1"/>
</dbReference>
<evidence type="ECO:0000313" key="5">
    <source>
        <dbReference type="EMBL" id="OAQ95484.1"/>
    </source>
</evidence>
<evidence type="ECO:0000256" key="2">
    <source>
        <dbReference type="SAM" id="MobiDB-lite"/>
    </source>
</evidence>
<comment type="caution">
    <text evidence="4">The sequence shown here is derived from an EMBL/GenBank/DDBJ whole genome shotgun (WGS) entry which is preliminary data.</text>
</comment>
<gene>
    <name evidence="6" type="ORF">PCL_11647</name>
    <name evidence="4" type="ORF">VFPBJ_01562</name>
    <name evidence="5" type="ORF">VFPFJ_01594</name>
</gene>
<dbReference type="Pfam" id="PF00782">
    <property type="entry name" value="DSPc"/>
    <property type="match status" value="1"/>
</dbReference>
<organism evidence="4 7">
    <name type="scientific">Purpureocillium lilacinum</name>
    <name type="common">Paecilomyces lilacinus</name>
    <dbReference type="NCBI Taxonomy" id="33203"/>
    <lineage>
        <taxon>Eukaryota</taxon>
        <taxon>Fungi</taxon>
        <taxon>Dikarya</taxon>
        <taxon>Ascomycota</taxon>
        <taxon>Pezizomycotina</taxon>
        <taxon>Sordariomycetes</taxon>
        <taxon>Hypocreomycetidae</taxon>
        <taxon>Hypocreales</taxon>
        <taxon>Ophiocordycipitaceae</taxon>
        <taxon>Purpureocillium</taxon>
    </lineage>
</organism>
<dbReference type="InterPro" id="IPR029021">
    <property type="entry name" value="Prot-tyrosine_phosphatase-like"/>
</dbReference>
<dbReference type="EMBL" id="LSBI01000001">
    <property type="protein sequence ID" value="OAQ95484.1"/>
    <property type="molecule type" value="Genomic_DNA"/>
</dbReference>
<dbReference type="OMA" id="IAYIMVM"/>
<dbReference type="GeneID" id="28883727"/>
<dbReference type="Proteomes" id="UP000078340">
    <property type="component" value="Unassembled WGS sequence"/>
</dbReference>
<dbReference type="GO" id="GO:0005737">
    <property type="term" value="C:cytoplasm"/>
    <property type="evidence" value="ECO:0007669"/>
    <property type="project" value="TreeGrafter"/>
</dbReference>
<evidence type="ECO:0000313" key="6">
    <source>
        <dbReference type="EMBL" id="PWI71553.1"/>
    </source>
</evidence>
<name>A0A179HC33_PURLI</name>
<dbReference type="Proteomes" id="UP000078240">
    <property type="component" value="Unassembled WGS sequence"/>
</dbReference>
<dbReference type="GO" id="GO:0140096">
    <property type="term" value="F:catalytic activity, acting on a protein"/>
    <property type="evidence" value="ECO:0007669"/>
    <property type="project" value="UniProtKB-ARBA"/>
</dbReference>
<evidence type="ECO:0000313" key="7">
    <source>
        <dbReference type="Proteomes" id="UP000078240"/>
    </source>
</evidence>
<dbReference type="InterPro" id="IPR020422">
    <property type="entry name" value="TYR_PHOSPHATASE_DUAL_dom"/>
</dbReference>
<dbReference type="CDD" id="cd14498">
    <property type="entry name" value="DSP"/>
    <property type="match status" value="1"/>
</dbReference>
<dbReference type="SMART" id="SM00195">
    <property type="entry name" value="DSPc"/>
    <property type="match status" value="1"/>
</dbReference>
<dbReference type="GO" id="GO:0070372">
    <property type="term" value="P:regulation of ERK1 and ERK2 cascade"/>
    <property type="evidence" value="ECO:0007669"/>
    <property type="project" value="TreeGrafter"/>
</dbReference>
<dbReference type="STRING" id="33203.A0A179HC33"/>
<evidence type="ECO:0000313" key="8">
    <source>
        <dbReference type="Proteomes" id="UP000245956"/>
    </source>
</evidence>
<dbReference type="PANTHER" id="PTHR46588:SF1">
    <property type="entry name" value="SERINE_THREONINE_TYROSINE-INTERACTING PROTEIN"/>
    <property type="match status" value="1"/>
</dbReference>
<dbReference type="GO" id="GO:0005654">
    <property type="term" value="C:nucleoplasm"/>
    <property type="evidence" value="ECO:0007669"/>
    <property type="project" value="TreeGrafter"/>
</dbReference>
<evidence type="ECO:0000313" key="4">
    <source>
        <dbReference type="EMBL" id="OAQ87522.1"/>
    </source>
</evidence>
<proteinExistence type="inferred from homology"/>
<sequence length="346" mass="38808">MDDPMVWRKPERSTPVSKDAVRSAPYTYHAPSPPMIEIPIMQPSVPGREPVLNLMPSFDNVDSAQLSSDDLTLITRNTTQIATDRACSWTYEQRRQAQSILDFLYLGPISAVRQHDFLLREGITMIVVARDVRMNHTKLLSVENANKVLGVAVCYLDIDAPQGMIPSFPHAIRAINDHLLAVYHAQARQRDGRGQMLVDGSRFRGGKVLVCCESGNDRSAAVVAAYIMAVFGKGMVQTLQFMGIQRFCCCFDEDTKRTLQSWEDILRARSAVAKNERDRTSSTDPIDFTDGYQRDHATIGAQVKRRASDMLEPGDESADTGGTDVQMMDLDRFRDRCPFVPFRDAK</sequence>
<dbReference type="GO" id="GO:0062026">
    <property type="term" value="P:negative regulation of SCF-dependent proteasomal ubiquitin-dependent catabolic process"/>
    <property type="evidence" value="ECO:0007669"/>
    <property type="project" value="TreeGrafter"/>
</dbReference>
<dbReference type="GO" id="GO:1990444">
    <property type="term" value="F:F-box domain binding"/>
    <property type="evidence" value="ECO:0007669"/>
    <property type="project" value="TreeGrafter"/>
</dbReference>
<feature type="region of interest" description="Disordered" evidence="2">
    <location>
        <begin position="304"/>
        <end position="325"/>
    </location>
</feature>
<dbReference type="EMBL" id="LSBH01000001">
    <property type="protein sequence ID" value="OAQ87522.1"/>
    <property type="molecule type" value="Genomic_DNA"/>
</dbReference>
<feature type="compositionally biased region" description="Basic and acidic residues" evidence="2">
    <location>
        <begin position="1"/>
        <end position="12"/>
    </location>
</feature>
<evidence type="ECO:0000256" key="1">
    <source>
        <dbReference type="ARBA" id="ARBA00009649"/>
    </source>
</evidence>